<dbReference type="Pfam" id="PF00085">
    <property type="entry name" value="Thioredoxin"/>
    <property type="match status" value="1"/>
</dbReference>
<dbReference type="SUPFAM" id="SSF52833">
    <property type="entry name" value="Thioredoxin-like"/>
    <property type="match status" value="1"/>
</dbReference>
<dbReference type="Proteomes" id="UP000739565">
    <property type="component" value="Unassembled WGS sequence"/>
</dbReference>
<dbReference type="EMBL" id="JAHXRI010000010">
    <property type="protein sequence ID" value="MBZ1351641.1"/>
    <property type="molecule type" value="Genomic_DNA"/>
</dbReference>
<dbReference type="InterPro" id="IPR013766">
    <property type="entry name" value="Thioredoxin_domain"/>
</dbReference>
<keyword evidence="3" id="KW-1185">Reference proteome</keyword>
<reference evidence="2" key="1">
    <citation type="submission" date="2021-07" db="EMBL/GenBank/DDBJ databases">
        <title>New genus and species of the family Alcaligenaceae.</title>
        <authorList>
            <person name="Hahn M.W."/>
        </authorList>
    </citation>
    <scope>NUCLEOTIDE SEQUENCE</scope>
    <source>
        <strain evidence="2">LF4-65</strain>
    </source>
</reference>
<dbReference type="RefSeq" id="WP_259662030.1">
    <property type="nucleotide sequence ID" value="NZ_JAHXRI010000010.1"/>
</dbReference>
<comment type="caution">
    <text evidence="2">The sequence shown here is derived from an EMBL/GenBank/DDBJ whole genome shotgun (WGS) entry which is preliminary data.</text>
</comment>
<evidence type="ECO:0000259" key="1">
    <source>
        <dbReference type="PROSITE" id="PS51352"/>
    </source>
</evidence>
<evidence type="ECO:0000313" key="2">
    <source>
        <dbReference type="EMBL" id="MBZ1351641.1"/>
    </source>
</evidence>
<dbReference type="AlphaFoldDB" id="A0A953NA48"/>
<dbReference type="PROSITE" id="PS51352">
    <property type="entry name" value="THIOREDOXIN_2"/>
    <property type="match status" value="1"/>
</dbReference>
<dbReference type="Gene3D" id="3.40.30.10">
    <property type="entry name" value="Glutaredoxin"/>
    <property type="match status" value="1"/>
</dbReference>
<proteinExistence type="predicted"/>
<feature type="domain" description="Thioredoxin" evidence="1">
    <location>
        <begin position="1"/>
        <end position="106"/>
    </location>
</feature>
<evidence type="ECO:0000313" key="3">
    <source>
        <dbReference type="Proteomes" id="UP000739565"/>
    </source>
</evidence>
<organism evidence="2 3">
    <name type="scientific">Zwartia hollandica</name>
    <dbReference type="NCBI Taxonomy" id="324606"/>
    <lineage>
        <taxon>Bacteria</taxon>
        <taxon>Pseudomonadati</taxon>
        <taxon>Pseudomonadota</taxon>
        <taxon>Betaproteobacteria</taxon>
        <taxon>Burkholderiales</taxon>
        <taxon>Alcaligenaceae</taxon>
        <taxon>Zwartia</taxon>
    </lineage>
</organism>
<protein>
    <submittedName>
        <fullName evidence="2">Thioredoxin family protein</fullName>
    </submittedName>
</protein>
<gene>
    <name evidence="2" type="ORF">KZZ10_13395</name>
</gene>
<sequence length="126" mass="13844">MTLHLPGTTALIEQLKQPAQRLALCFCAAWCDACKAYKPKLEALASAHPDICFVWIDIEDHPDLLGDEDVENFPTIGILDGGSVRFMGTILPHIEHLERLLEAMRAPGKAQACRLPGDLLSLLTRA</sequence>
<dbReference type="InterPro" id="IPR036249">
    <property type="entry name" value="Thioredoxin-like_sf"/>
</dbReference>
<name>A0A953NA48_9BURK</name>
<accession>A0A953NA48</accession>
<dbReference type="CDD" id="cd02947">
    <property type="entry name" value="TRX_family"/>
    <property type="match status" value="1"/>
</dbReference>